<proteinExistence type="predicted"/>
<organism evidence="2 3">
    <name type="scientific">Polychaeton citri CBS 116435</name>
    <dbReference type="NCBI Taxonomy" id="1314669"/>
    <lineage>
        <taxon>Eukaryota</taxon>
        <taxon>Fungi</taxon>
        <taxon>Dikarya</taxon>
        <taxon>Ascomycota</taxon>
        <taxon>Pezizomycotina</taxon>
        <taxon>Dothideomycetes</taxon>
        <taxon>Dothideomycetidae</taxon>
        <taxon>Capnodiales</taxon>
        <taxon>Capnodiaceae</taxon>
        <taxon>Polychaeton</taxon>
    </lineage>
</organism>
<evidence type="ECO:0000313" key="3">
    <source>
        <dbReference type="Proteomes" id="UP000799441"/>
    </source>
</evidence>
<dbReference type="Proteomes" id="UP000799441">
    <property type="component" value="Unassembled WGS sequence"/>
</dbReference>
<comment type="caution">
    <text evidence="2">The sequence shown here is derived from an EMBL/GenBank/DDBJ whole genome shotgun (WGS) entry which is preliminary data.</text>
</comment>
<feature type="transmembrane region" description="Helical" evidence="1">
    <location>
        <begin position="362"/>
        <end position="382"/>
    </location>
</feature>
<protein>
    <submittedName>
        <fullName evidence="2">Uncharacterized protein</fullName>
    </submittedName>
</protein>
<keyword evidence="1" id="KW-1133">Transmembrane helix</keyword>
<dbReference type="EMBL" id="MU003816">
    <property type="protein sequence ID" value="KAF2719093.1"/>
    <property type="molecule type" value="Genomic_DNA"/>
</dbReference>
<feature type="transmembrane region" description="Helical" evidence="1">
    <location>
        <begin position="320"/>
        <end position="342"/>
    </location>
</feature>
<accession>A0A9P4Q4B3</accession>
<keyword evidence="3" id="KW-1185">Reference proteome</keyword>
<sequence length="412" mass="46809">MGITSYTCSGTSQNKPYEWYQAVIGIEELCMRARPTAKFHTVVFLNTRLLATTAQSTHKLSQAFNIPSFFWNSVSQESSGLFWFGESGSPDSSDGMCSSTMVHFQVKHKIVNPDRPGRFAVTHRWDKLMFFNFWRSPQCSLLLCFDLQPDMRDRAVSRLCHSSTPLPADTAFSIQPLLLELVVKNFDRSVWSWRDAVREIELNRPVSGVQGGKGYEHMHEIARHAIHCSEMLGVALTVSENLINEVNSYRVQSSEVRSIVGDLRFSRALLVSLHFLSKALEGRLQNEINLVFHLNARYDSFIAGHVAVAARKDGQTMKAISILGMVFLPGTFVSAVFSMSFFHFTDGTEISPSHWTVSPKFWLYWVVTVPLTLMTLVAWHLWQKYGMEWLERLGARNKDTLAEDVQEPKNVT</sequence>
<name>A0A9P4Q4B3_9PEZI</name>
<gene>
    <name evidence="2" type="ORF">K431DRAFT_287120</name>
</gene>
<dbReference type="OrthoDB" id="2830640at2759"/>
<dbReference type="AlphaFoldDB" id="A0A9P4Q4B3"/>
<evidence type="ECO:0000313" key="2">
    <source>
        <dbReference type="EMBL" id="KAF2719093.1"/>
    </source>
</evidence>
<evidence type="ECO:0000256" key="1">
    <source>
        <dbReference type="SAM" id="Phobius"/>
    </source>
</evidence>
<keyword evidence="1" id="KW-0812">Transmembrane</keyword>
<dbReference type="Gene3D" id="1.20.58.340">
    <property type="entry name" value="Magnesium transport protein CorA, transmembrane region"/>
    <property type="match status" value="1"/>
</dbReference>
<reference evidence="2" key="1">
    <citation type="journal article" date="2020" name="Stud. Mycol.">
        <title>101 Dothideomycetes genomes: a test case for predicting lifestyles and emergence of pathogens.</title>
        <authorList>
            <person name="Haridas S."/>
            <person name="Albert R."/>
            <person name="Binder M."/>
            <person name="Bloem J."/>
            <person name="Labutti K."/>
            <person name="Salamov A."/>
            <person name="Andreopoulos B."/>
            <person name="Baker S."/>
            <person name="Barry K."/>
            <person name="Bills G."/>
            <person name="Bluhm B."/>
            <person name="Cannon C."/>
            <person name="Castanera R."/>
            <person name="Culley D."/>
            <person name="Daum C."/>
            <person name="Ezra D."/>
            <person name="Gonzalez J."/>
            <person name="Henrissat B."/>
            <person name="Kuo A."/>
            <person name="Liang C."/>
            <person name="Lipzen A."/>
            <person name="Lutzoni F."/>
            <person name="Magnuson J."/>
            <person name="Mondo S."/>
            <person name="Nolan M."/>
            <person name="Ohm R."/>
            <person name="Pangilinan J."/>
            <person name="Park H.-J."/>
            <person name="Ramirez L."/>
            <person name="Alfaro M."/>
            <person name="Sun H."/>
            <person name="Tritt A."/>
            <person name="Yoshinaga Y."/>
            <person name="Zwiers L.-H."/>
            <person name="Turgeon B."/>
            <person name="Goodwin S."/>
            <person name="Spatafora J."/>
            <person name="Crous P."/>
            <person name="Grigoriev I."/>
        </authorList>
    </citation>
    <scope>NUCLEOTIDE SEQUENCE</scope>
    <source>
        <strain evidence="2">CBS 116435</strain>
    </source>
</reference>
<keyword evidence="1" id="KW-0472">Membrane</keyword>